<feature type="domain" description="Metallo-beta-lactamase" evidence="2">
    <location>
        <begin position="135"/>
        <end position="255"/>
    </location>
</feature>
<dbReference type="AlphaFoldDB" id="A0AAD4L479"/>
<dbReference type="PANTHER" id="PTHR15032">
    <property type="entry name" value="N-ACYL-PHOSPHATIDYLETHANOLAMINE-HYDROLYZING PHOSPHOLIPASE D"/>
    <property type="match status" value="1"/>
</dbReference>
<protein>
    <submittedName>
        <fullName evidence="3">Metallo-hydrolase/oxidoreductase</fullName>
    </submittedName>
</protein>
<name>A0AAD4L479_9AGAM</name>
<reference evidence="3" key="1">
    <citation type="submission" date="2022-01" db="EMBL/GenBank/DDBJ databases">
        <title>Comparative genomics reveals a dynamic genome evolution in the ectomycorrhizal milk-cap (Lactarius) mushrooms.</title>
        <authorList>
            <consortium name="DOE Joint Genome Institute"/>
            <person name="Lebreton A."/>
            <person name="Tang N."/>
            <person name="Kuo A."/>
            <person name="LaButti K."/>
            <person name="Drula E."/>
            <person name="Barry K."/>
            <person name="Clum A."/>
            <person name="Lipzen A."/>
            <person name="Mousain D."/>
            <person name="Ng V."/>
            <person name="Wang R."/>
            <person name="Wang X."/>
            <person name="Dai Y."/>
            <person name="Henrissat B."/>
            <person name="Grigoriev I.V."/>
            <person name="Guerin-Laguette A."/>
            <person name="Yu F."/>
            <person name="Martin F.M."/>
        </authorList>
    </citation>
    <scope>NUCLEOTIDE SEQUENCE</scope>
    <source>
        <strain evidence="3">QP</strain>
    </source>
</reference>
<evidence type="ECO:0000313" key="4">
    <source>
        <dbReference type="Proteomes" id="UP001201163"/>
    </source>
</evidence>
<sequence length="388" mass="42738">MQSTPTRPSHHANASRSLFQNPWPGMTVDPNPDSTLSPPPLPPPENHDSDSDTSPTPTDGTMAPASPSTAGLALPISIERVRALDPRPPHPPIKVVKPDWGRRSSTAASLKATWLGHASFLVEFPSRTVADEPPRVLFDPIFSDSAGPSPWVGVQRRLPPPCTVAELPEFQFVVYSHNHYDHLDLPTLQQIHELRGDRVHFLVPLGNKTWFEETGIPTSQITELDWWDIATLPTHPHSHQELKFVCTPAQHTSEIGSKYGPFDIAMLPIWRGGSFSFVARLGFRVVHTRESILTSWHATPAHALRMHLALRARHSLAMHFATFAGSDVEALDPIVELEQAKREMMMMPPTSAAVGDWWMEGGMGVIDVGETATVLVGETEASGLENEL</sequence>
<evidence type="ECO:0000313" key="3">
    <source>
        <dbReference type="EMBL" id="KAH8977046.1"/>
    </source>
</evidence>
<dbReference type="PANTHER" id="PTHR15032:SF27">
    <property type="entry name" value="N-ACYL-PHOSPHATIDYLETHANOLAMINE-HYDROLYZING PHOSPHOLIPASE D"/>
    <property type="match status" value="1"/>
</dbReference>
<feature type="region of interest" description="Disordered" evidence="1">
    <location>
        <begin position="1"/>
        <end position="71"/>
    </location>
</feature>
<comment type="caution">
    <text evidence="3">The sequence shown here is derived from an EMBL/GenBank/DDBJ whole genome shotgun (WGS) entry which is preliminary data.</text>
</comment>
<dbReference type="GO" id="GO:0070291">
    <property type="term" value="P:N-acylethanolamine metabolic process"/>
    <property type="evidence" value="ECO:0007669"/>
    <property type="project" value="TreeGrafter"/>
</dbReference>
<keyword evidence="4" id="KW-1185">Reference proteome</keyword>
<dbReference type="InterPro" id="IPR036866">
    <property type="entry name" value="RibonucZ/Hydroxyglut_hydro"/>
</dbReference>
<dbReference type="Pfam" id="PF12706">
    <property type="entry name" value="Lactamase_B_2"/>
    <property type="match status" value="1"/>
</dbReference>
<evidence type="ECO:0000259" key="2">
    <source>
        <dbReference type="Pfam" id="PF12706"/>
    </source>
</evidence>
<dbReference type="EMBL" id="JAKELL010000382">
    <property type="protein sequence ID" value="KAH8977046.1"/>
    <property type="molecule type" value="Genomic_DNA"/>
</dbReference>
<feature type="compositionally biased region" description="Polar residues" evidence="1">
    <location>
        <begin position="1"/>
        <end position="20"/>
    </location>
</feature>
<gene>
    <name evidence="3" type="ORF">EDB92DRAFT_1809636</name>
</gene>
<dbReference type="InterPro" id="IPR001279">
    <property type="entry name" value="Metallo-B-lactamas"/>
</dbReference>
<evidence type="ECO:0000256" key="1">
    <source>
        <dbReference type="SAM" id="MobiDB-lite"/>
    </source>
</evidence>
<dbReference type="GO" id="GO:0005737">
    <property type="term" value="C:cytoplasm"/>
    <property type="evidence" value="ECO:0007669"/>
    <property type="project" value="TreeGrafter"/>
</dbReference>
<dbReference type="Gene3D" id="3.60.15.10">
    <property type="entry name" value="Ribonuclease Z/Hydroxyacylglutathione hydrolase-like"/>
    <property type="match status" value="2"/>
</dbReference>
<organism evidence="3 4">
    <name type="scientific">Lactarius akahatsu</name>
    <dbReference type="NCBI Taxonomy" id="416441"/>
    <lineage>
        <taxon>Eukaryota</taxon>
        <taxon>Fungi</taxon>
        <taxon>Dikarya</taxon>
        <taxon>Basidiomycota</taxon>
        <taxon>Agaricomycotina</taxon>
        <taxon>Agaricomycetes</taxon>
        <taxon>Russulales</taxon>
        <taxon>Russulaceae</taxon>
        <taxon>Lactarius</taxon>
    </lineage>
</organism>
<dbReference type="Proteomes" id="UP001201163">
    <property type="component" value="Unassembled WGS sequence"/>
</dbReference>
<dbReference type="SUPFAM" id="SSF56281">
    <property type="entry name" value="Metallo-hydrolase/oxidoreductase"/>
    <property type="match status" value="1"/>
</dbReference>
<accession>A0AAD4L479</accession>
<dbReference type="GO" id="GO:0070290">
    <property type="term" value="F:N-acylphosphatidylethanolamine-specific phospholipase D activity"/>
    <property type="evidence" value="ECO:0007669"/>
    <property type="project" value="TreeGrafter"/>
</dbReference>
<dbReference type="GO" id="GO:0070292">
    <property type="term" value="P:N-acylphosphatidylethanolamine metabolic process"/>
    <property type="evidence" value="ECO:0007669"/>
    <property type="project" value="TreeGrafter"/>
</dbReference>
<proteinExistence type="predicted"/>